<dbReference type="PANTHER" id="PTHR12506:SF50">
    <property type="entry name" value="ZINC FINGER CCCH DOMAIN-CONTAINING PROTEIN 26"/>
    <property type="match status" value="1"/>
</dbReference>
<keyword evidence="1 5" id="KW-0479">Metal-binding</keyword>
<proteinExistence type="predicted"/>
<dbReference type="EMBL" id="SDOX01000005">
    <property type="protein sequence ID" value="TFJ87619.1"/>
    <property type="molecule type" value="Genomic_DNA"/>
</dbReference>
<evidence type="ECO:0000256" key="1">
    <source>
        <dbReference type="ARBA" id="ARBA00022723"/>
    </source>
</evidence>
<feature type="zinc finger region" description="C3H1-type" evidence="5">
    <location>
        <begin position="243"/>
        <end position="271"/>
    </location>
</feature>
<organism evidence="8 9">
    <name type="scientific">Nannochloropsis salina CCMP1776</name>
    <dbReference type="NCBI Taxonomy" id="1027361"/>
    <lineage>
        <taxon>Eukaryota</taxon>
        <taxon>Sar</taxon>
        <taxon>Stramenopiles</taxon>
        <taxon>Ochrophyta</taxon>
        <taxon>Eustigmatophyceae</taxon>
        <taxon>Eustigmatales</taxon>
        <taxon>Monodopsidaceae</taxon>
        <taxon>Microchloropsis</taxon>
        <taxon>Microchloropsis salina</taxon>
    </lineage>
</organism>
<feature type="region of interest" description="Disordered" evidence="6">
    <location>
        <begin position="390"/>
        <end position="425"/>
    </location>
</feature>
<evidence type="ECO:0000256" key="5">
    <source>
        <dbReference type="PROSITE-ProRule" id="PRU00723"/>
    </source>
</evidence>
<reference evidence="8 9" key="1">
    <citation type="submission" date="2019-01" db="EMBL/GenBank/DDBJ databases">
        <title>Nuclear Genome Assembly of the Microalgal Biofuel strain Nannochloropsis salina CCMP1776.</title>
        <authorList>
            <person name="Hovde B."/>
        </authorList>
    </citation>
    <scope>NUCLEOTIDE SEQUENCE [LARGE SCALE GENOMIC DNA]</scope>
    <source>
        <strain evidence="8 9">CCMP1776</strain>
    </source>
</reference>
<dbReference type="Gene3D" id="4.10.1000.10">
    <property type="entry name" value="Zinc finger, CCCH-type"/>
    <property type="match status" value="1"/>
</dbReference>
<dbReference type="GO" id="GO:0003729">
    <property type="term" value="F:mRNA binding"/>
    <property type="evidence" value="ECO:0007669"/>
    <property type="project" value="UniProtKB-ARBA"/>
</dbReference>
<dbReference type="PANTHER" id="PTHR12506">
    <property type="entry name" value="PROTEIN PHOSPHATASE RELATED"/>
    <property type="match status" value="1"/>
</dbReference>
<sequence>MVEITMELPGQDYPLYHGGEEAGEDDGVGAVCYPQRPGELECQYYMKTGTCKYATKCKFHHPPDVTPTWGTVAPATDVTIGLNKESYPRRPGEQQCTFFLKTGTCKYKMSCKFDHPPEAIQQTLQLQATPYPMRPGELQCSYYLKTGKCKFGATCRFDHPAMAPEHATALAAGQYAGAGGAGGMNGHVGGAAGMHAMLAMGRVGMGYYEGTAGGGMLDMMGLPGQQMLANFGAGAPLAQLPQRPGEKECTFFLRTGRCQYGPRCKFHHPLDKLQGALMGLNGVHGGPHLSHAHVTGLHAPGFGHPGLEGLYSPYALTAAGPAGLSHAGHLAMRAGAGGLGSSGAGGGGEGSLPLRPGQEPCAFYLRTGKCSYGPTCRFDHPRVGGVARELSSGAGSREVGREGGKVEAGQGGQTGAEGGGVGDGGGVGAQADGQYAGGYAEGAHLYGTQQQGYAGATSGTYEGGGAGSRGGGGGGGAANGGYHAAEVYQQAFVGYPAQHHQYAGPSAVYGNYRQAS</sequence>
<protein>
    <recommendedName>
        <fullName evidence="7">C3H1-type domain-containing protein</fullName>
    </recommendedName>
</protein>
<accession>A0A4D9DFX3</accession>
<feature type="zinc finger region" description="C3H1-type" evidence="5">
    <location>
        <begin position="36"/>
        <end position="64"/>
    </location>
</feature>
<gene>
    <name evidence="8" type="ORF">NSK_000970</name>
</gene>
<evidence type="ECO:0000313" key="8">
    <source>
        <dbReference type="EMBL" id="TFJ87619.1"/>
    </source>
</evidence>
<dbReference type="Gene3D" id="2.30.30.1190">
    <property type="match status" value="4"/>
</dbReference>
<dbReference type="InterPro" id="IPR036855">
    <property type="entry name" value="Znf_CCCH_sf"/>
</dbReference>
<evidence type="ECO:0000313" key="9">
    <source>
        <dbReference type="Proteomes" id="UP000355283"/>
    </source>
</evidence>
<evidence type="ECO:0000259" key="7">
    <source>
        <dbReference type="PROSITE" id="PS50103"/>
    </source>
</evidence>
<name>A0A4D9DFX3_9STRA</name>
<feature type="compositionally biased region" description="Gly residues" evidence="6">
    <location>
        <begin position="409"/>
        <end position="425"/>
    </location>
</feature>
<dbReference type="InterPro" id="IPR000571">
    <property type="entry name" value="Znf_CCCH"/>
</dbReference>
<comment type="caution">
    <text evidence="8">The sequence shown here is derived from an EMBL/GenBank/DDBJ whole genome shotgun (WGS) entry which is preliminary data.</text>
</comment>
<dbReference type="SUPFAM" id="SSF90229">
    <property type="entry name" value="CCCH zinc finger"/>
    <property type="match status" value="5"/>
</dbReference>
<evidence type="ECO:0000256" key="4">
    <source>
        <dbReference type="ARBA" id="ARBA00023125"/>
    </source>
</evidence>
<dbReference type="SMART" id="SM00356">
    <property type="entry name" value="ZnF_C3H1"/>
    <property type="match status" value="5"/>
</dbReference>
<evidence type="ECO:0000256" key="3">
    <source>
        <dbReference type="ARBA" id="ARBA00022833"/>
    </source>
</evidence>
<keyword evidence="9" id="KW-1185">Reference proteome</keyword>
<feature type="domain" description="C3H1-type" evidence="7">
    <location>
        <begin position="36"/>
        <end position="64"/>
    </location>
</feature>
<feature type="domain" description="C3H1-type" evidence="7">
    <location>
        <begin position="90"/>
        <end position="118"/>
    </location>
</feature>
<dbReference type="Pfam" id="PF00642">
    <property type="entry name" value="zf-CCCH"/>
    <property type="match status" value="5"/>
</dbReference>
<dbReference type="GO" id="GO:0003677">
    <property type="term" value="F:DNA binding"/>
    <property type="evidence" value="ECO:0007669"/>
    <property type="project" value="UniProtKB-KW"/>
</dbReference>
<feature type="domain" description="C3H1-type" evidence="7">
    <location>
        <begin position="243"/>
        <end position="271"/>
    </location>
</feature>
<feature type="domain" description="C3H1-type" evidence="7">
    <location>
        <begin position="134"/>
        <end position="162"/>
    </location>
</feature>
<dbReference type="OrthoDB" id="411372at2759"/>
<dbReference type="AlphaFoldDB" id="A0A4D9DFX3"/>
<dbReference type="InterPro" id="IPR050974">
    <property type="entry name" value="Plant_ZF_CCCH"/>
</dbReference>
<keyword evidence="4" id="KW-0238">DNA-binding</keyword>
<dbReference type="GO" id="GO:0008270">
    <property type="term" value="F:zinc ion binding"/>
    <property type="evidence" value="ECO:0007669"/>
    <property type="project" value="UniProtKB-KW"/>
</dbReference>
<feature type="zinc finger region" description="C3H1-type" evidence="5">
    <location>
        <begin position="90"/>
        <end position="118"/>
    </location>
</feature>
<keyword evidence="2 5" id="KW-0863">Zinc-finger</keyword>
<feature type="zinc finger region" description="C3H1-type" evidence="5">
    <location>
        <begin position="355"/>
        <end position="383"/>
    </location>
</feature>
<evidence type="ECO:0000256" key="2">
    <source>
        <dbReference type="ARBA" id="ARBA00022771"/>
    </source>
</evidence>
<feature type="zinc finger region" description="C3H1-type" evidence="5">
    <location>
        <begin position="134"/>
        <end position="162"/>
    </location>
</feature>
<dbReference type="Proteomes" id="UP000355283">
    <property type="component" value="Unassembled WGS sequence"/>
</dbReference>
<evidence type="ECO:0000256" key="6">
    <source>
        <dbReference type="SAM" id="MobiDB-lite"/>
    </source>
</evidence>
<keyword evidence="3 5" id="KW-0862">Zinc</keyword>
<feature type="domain" description="C3H1-type" evidence="7">
    <location>
        <begin position="355"/>
        <end position="383"/>
    </location>
</feature>
<dbReference type="PROSITE" id="PS50103">
    <property type="entry name" value="ZF_C3H1"/>
    <property type="match status" value="5"/>
</dbReference>